<feature type="domain" description="Glycosyltransferase subfamily 4-like N-terminal" evidence="2">
    <location>
        <begin position="10"/>
        <end position="179"/>
    </location>
</feature>
<evidence type="ECO:0000259" key="2">
    <source>
        <dbReference type="Pfam" id="PF13439"/>
    </source>
</evidence>
<dbReference type="AlphaFoldDB" id="A0A381NFT8"/>
<dbReference type="SUPFAM" id="SSF53756">
    <property type="entry name" value="UDP-Glycosyltransferase/glycogen phosphorylase"/>
    <property type="match status" value="1"/>
</dbReference>
<organism evidence="3">
    <name type="scientific">marine metagenome</name>
    <dbReference type="NCBI Taxonomy" id="408172"/>
    <lineage>
        <taxon>unclassified sequences</taxon>
        <taxon>metagenomes</taxon>
        <taxon>ecological metagenomes</taxon>
    </lineage>
</organism>
<dbReference type="PANTHER" id="PTHR45947">
    <property type="entry name" value="SULFOQUINOVOSYL TRANSFERASE SQD2"/>
    <property type="match status" value="1"/>
</dbReference>
<protein>
    <recommendedName>
        <fullName evidence="4">Glycosyltransferase subfamily 4-like N-terminal domain-containing protein</fullName>
    </recommendedName>
</protein>
<dbReference type="CDD" id="cd03801">
    <property type="entry name" value="GT4_PimA-like"/>
    <property type="match status" value="1"/>
</dbReference>
<dbReference type="PANTHER" id="PTHR45947:SF3">
    <property type="entry name" value="SULFOQUINOVOSYL TRANSFERASE SQD2"/>
    <property type="match status" value="1"/>
</dbReference>
<proteinExistence type="predicted"/>
<reference evidence="3" key="1">
    <citation type="submission" date="2018-05" db="EMBL/GenBank/DDBJ databases">
        <authorList>
            <person name="Lanie J.A."/>
            <person name="Ng W.-L."/>
            <person name="Kazmierczak K.M."/>
            <person name="Andrzejewski T.M."/>
            <person name="Davidsen T.M."/>
            <person name="Wayne K.J."/>
            <person name="Tettelin H."/>
            <person name="Glass J.I."/>
            <person name="Rusch D."/>
            <person name="Podicherti R."/>
            <person name="Tsui H.-C.T."/>
            <person name="Winkler M.E."/>
        </authorList>
    </citation>
    <scope>NUCLEOTIDE SEQUENCE</scope>
</reference>
<accession>A0A381NFT8</accession>
<dbReference type="InterPro" id="IPR050194">
    <property type="entry name" value="Glycosyltransferase_grp1"/>
</dbReference>
<dbReference type="InterPro" id="IPR028098">
    <property type="entry name" value="Glyco_trans_4-like_N"/>
</dbReference>
<name>A0A381NFT8_9ZZZZ</name>
<evidence type="ECO:0000259" key="1">
    <source>
        <dbReference type="Pfam" id="PF00534"/>
    </source>
</evidence>
<gene>
    <name evidence="3" type="ORF">METZ01_LOCUS6314</name>
</gene>
<dbReference type="InterPro" id="IPR001296">
    <property type="entry name" value="Glyco_trans_1"/>
</dbReference>
<dbReference type="Pfam" id="PF13439">
    <property type="entry name" value="Glyco_transf_4"/>
    <property type="match status" value="1"/>
</dbReference>
<feature type="domain" description="Glycosyl transferase family 1" evidence="1">
    <location>
        <begin position="198"/>
        <end position="337"/>
    </location>
</feature>
<dbReference type="Pfam" id="PF00534">
    <property type="entry name" value="Glycos_transf_1"/>
    <property type="match status" value="1"/>
</dbReference>
<dbReference type="GO" id="GO:0016757">
    <property type="term" value="F:glycosyltransferase activity"/>
    <property type="evidence" value="ECO:0007669"/>
    <property type="project" value="TreeGrafter"/>
</dbReference>
<dbReference type="EMBL" id="UINC01000333">
    <property type="protein sequence ID" value="SUZ53460.1"/>
    <property type="molecule type" value="Genomic_DNA"/>
</dbReference>
<evidence type="ECO:0008006" key="4">
    <source>
        <dbReference type="Google" id="ProtNLM"/>
    </source>
</evidence>
<dbReference type="Gene3D" id="3.40.50.2000">
    <property type="entry name" value="Glycogen Phosphorylase B"/>
    <property type="match status" value="2"/>
</dbReference>
<evidence type="ECO:0000313" key="3">
    <source>
        <dbReference type="EMBL" id="SUZ53460.1"/>
    </source>
</evidence>
<sequence>MAEYYLPRLGGVEHLIDDLARTLADRRHDVRILTMTPESTSEQGARVPSVPTSQAENFRAVRIPSFKVPMMGVPISPLLPKRLREDLVTWSPDVVHVHASIASAGALAGGWAAHSLGLPLVVTFHSTLGGHEWVYKLSHALTKWGSWPQVVAGVSPTVADGVSRVLGRPTTVLANGVDIGWWSEGGSVSVPARNCIDLVTVQRLKNRKRGSALLEVVAAAQKNIPDGHTFRVTFVGDGPRRPALERQASRLGVEAKFLGAIPRKDVREVLRNSDVFILSSTREAFGLSALEARAVGLPVVAFRTGSLPEIVPDGLAGLLVDTDQGMVDALTQLACDRGLLVRLCEWSIRNPPPFDWPLVVEEHERIYREASGSRG</sequence>